<comment type="catalytic activity">
    <reaction evidence="13 14">
        <text>coproporphyrinogen III + 2 S-adenosyl-L-methionine = protoporphyrinogen IX + 2 5'-deoxyadenosine + 2 L-methionine + 2 CO2</text>
        <dbReference type="Rhea" id="RHEA:15425"/>
        <dbReference type="ChEBI" id="CHEBI:16526"/>
        <dbReference type="ChEBI" id="CHEBI:17319"/>
        <dbReference type="ChEBI" id="CHEBI:57307"/>
        <dbReference type="ChEBI" id="CHEBI:57309"/>
        <dbReference type="ChEBI" id="CHEBI:57844"/>
        <dbReference type="ChEBI" id="CHEBI:59789"/>
        <dbReference type="EC" id="1.3.98.3"/>
    </reaction>
</comment>
<dbReference type="UniPathway" id="UPA00251">
    <property type="reaction ID" value="UER00323"/>
</dbReference>
<feature type="binding site" evidence="15">
    <location>
        <position position="182"/>
    </location>
    <ligand>
        <name>S-adenosyl-L-methionine</name>
        <dbReference type="ChEBI" id="CHEBI:59789"/>
        <label>2</label>
    </ligand>
</feature>
<feature type="binding site" evidence="15">
    <location>
        <begin position="64"/>
        <end position="66"/>
    </location>
    <ligand>
        <name>S-adenosyl-L-methionine</name>
        <dbReference type="ChEBI" id="CHEBI:59789"/>
        <label>2</label>
    </ligand>
</feature>
<feature type="binding site" evidence="16">
    <location>
        <position position="62"/>
    </location>
    <ligand>
        <name>[4Fe-4S] cluster</name>
        <dbReference type="ChEBI" id="CHEBI:49883"/>
        <note>4Fe-4S-S-AdoMet</note>
    </ligand>
</feature>
<evidence type="ECO:0000256" key="13">
    <source>
        <dbReference type="ARBA" id="ARBA00048321"/>
    </source>
</evidence>
<dbReference type="Proteomes" id="UP000029556">
    <property type="component" value="Unassembled WGS sequence"/>
</dbReference>
<keyword evidence="6 14" id="KW-0963">Cytoplasm</keyword>
<dbReference type="InterPro" id="IPR010723">
    <property type="entry name" value="HemN_C"/>
</dbReference>
<feature type="binding site" evidence="15">
    <location>
        <position position="110"/>
    </location>
    <ligand>
        <name>S-adenosyl-L-methionine</name>
        <dbReference type="ChEBI" id="CHEBI:59789"/>
        <label>1</label>
    </ligand>
</feature>
<feature type="binding site" evidence="15">
    <location>
        <position position="52"/>
    </location>
    <ligand>
        <name>S-adenosyl-L-methionine</name>
        <dbReference type="ChEBI" id="CHEBI:59789"/>
        <label>1</label>
    </ligand>
</feature>
<protein>
    <recommendedName>
        <fullName evidence="14">Coproporphyrinogen-III oxidase</fullName>
        <ecNumber evidence="14">1.3.98.3</ecNumber>
    </recommendedName>
</protein>
<feature type="binding site" evidence="15">
    <location>
        <position position="327"/>
    </location>
    <ligand>
        <name>S-adenosyl-L-methionine</name>
        <dbReference type="ChEBI" id="CHEBI:59789"/>
        <label>1</label>
    </ligand>
</feature>
<evidence type="ECO:0000256" key="10">
    <source>
        <dbReference type="ARBA" id="ARBA00023004"/>
    </source>
</evidence>
<dbReference type="OrthoDB" id="9808022at2"/>
<dbReference type="SFLD" id="SFLDG01065">
    <property type="entry name" value="anaerobic_coproporphyrinogen-I"/>
    <property type="match status" value="1"/>
</dbReference>
<dbReference type="EC" id="1.3.98.3" evidence="14"/>
<comment type="similarity">
    <text evidence="3 14">Belongs to the anaerobic coproporphyrinogen-III oxidase family.</text>
</comment>
<dbReference type="PROSITE" id="PS51918">
    <property type="entry name" value="RADICAL_SAM"/>
    <property type="match status" value="1"/>
</dbReference>
<evidence type="ECO:0000256" key="2">
    <source>
        <dbReference type="ARBA" id="ARBA00004785"/>
    </source>
</evidence>
<comment type="pathway">
    <text evidence="2 14">Porphyrin-containing compound metabolism; protoporphyrin-IX biosynthesis; protoporphyrinogen-IX from coproporphyrinogen-III (AdoMet route): step 1/1.</text>
</comment>
<dbReference type="InterPro" id="IPR007197">
    <property type="entry name" value="rSAM"/>
</dbReference>
<evidence type="ECO:0000256" key="11">
    <source>
        <dbReference type="ARBA" id="ARBA00023014"/>
    </source>
</evidence>
<dbReference type="Gene3D" id="1.10.10.920">
    <property type="match status" value="1"/>
</dbReference>
<evidence type="ECO:0000313" key="19">
    <source>
        <dbReference type="Proteomes" id="UP000029556"/>
    </source>
</evidence>
<keyword evidence="11 14" id="KW-0411">Iron-sulfur</keyword>
<feature type="binding site" evidence="15">
    <location>
        <position position="170"/>
    </location>
    <ligand>
        <name>S-adenosyl-L-methionine</name>
        <dbReference type="ChEBI" id="CHEBI:59789"/>
        <label>2</label>
    </ligand>
</feature>
<sequence>MNQQLLNKYNIPVPRYTSYPPANYFHEFTEREYLAAVDASNHQARQSLVSFYLHIPFCRHLCHYCGCNSYPMADDVVIGHYVDALHQEIDLVASRLDTATRKISQIHYGGGSPTALPIHYLQELNEHLLSLMPAIENPEIAIECHPGYLTASNWEELGRCGFTRYSLGVQDFDLRVLKAVNRRPPLMPISEIMDMLRAQGATINMDLLFGLPLQTPESFAQAAQQAAALHPDRVVTFSYGHVPWAHKRQLVLEKLGLPKDADKQEMYRKAADVFHAAGYRSIGMDHFVLPTDELSIALDTRQLHRNFQGYCTRRTTGQVYAFGVTAISQLETAYAQNGRDIQAYIDTIRQGKLYTRRGYQLTRQEQIVREVIEQMMCNYHLSWSEIAGRIGITPAEVRAATNYDEAKLREMEADGLILLSDDVVAMTSIGSPFVRNVVATLDPLMQHTDKKFSKPV</sequence>
<dbReference type="GO" id="GO:0006782">
    <property type="term" value="P:protoporphyrinogen IX biosynthetic process"/>
    <property type="evidence" value="ECO:0007669"/>
    <property type="project" value="UniProtKB-UniPathway"/>
</dbReference>
<dbReference type="InterPro" id="IPR004558">
    <property type="entry name" value="Coprogen_oxidase_HemN"/>
</dbReference>
<dbReference type="InterPro" id="IPR006638">
    <property type="entry name" value="Elp3/MiaA/NifB-like_rSAM"/>
</dbReference>
<keyword evidence="9 14" id="KW-0560">Oxidoreductase</keyword>
<keyword evidence="8 14" id="KW-0479">Metal-binding</keyword>
<dbReference type="GO" id="GO:0051539">
    <property type="term" value="F:4 iron, 4 sulfur cluster binding"/>
    <property type="evidence" value="ECO:0007669"/>
    <property type="project" value="UniProtKB-KW"/>
</dbReference>
<dbReference type="AlphaFoldDB" id="A0A096BKR4"/>
<evidence type="ECO:0000313" key="18">
    <source>
        <dbReference type="EMBL" id="KGF33729.1"/>
    </source>
</evidence>
<comment type="cofactor">
    <cofactor evidence="14 16">
        <name>[4Fe-4S] cluster</name>
        <dbReference type="ChEBI" id="CHEBI:49883"/>
    </cofactor>
    <text evidence="14 16">Binds 1 [4Fe-4S] cluster. The cluster is coordinated with 3 cysteines and an exchangeable S-adenosyl-L-methionine.</text>
</comment>
<dbReference type="PANTHER" id="PTHR13932:SF6">
    <property type="entry name" value="OXYGEN-INDEPENDENT COPROPORPHYRINOGEN III OXIDASE"/>
    <property type="match status" value="1"/>
</dbReference>
<accession>A0A096BKR4</accession>
<name>A0A096BKR4_9BACT</name>
<dbReference type="SUPFAM" id="SSF102114">
    <property type="entry name" value="Radical SAM enzymes"/>
    <property type="match status" value="1"/>
</dbReference>
<evidence type="ECO:0000256" key="4">
    <source>
        <dbReference type="ARBA" id="ARBA00011245"/>
    </source>
</evidence>
<dbReference type="CDD" id="cd01335">
    <property type="entry name" value="Radical_SAM"/>
    <property type="match status" value="1"/>
</dbReference>
<organism evidence="18 19">
    <name type="scientific">Hoylesella buccalis DNF00853</name>
    <dbReference type="NCBI Taxonomy" id="1401074"/>
    <lineage>
        <taxon>Bacteria</taxon>
        <taxon>Pseudomonadati</taxon>
        <taxon>Bacteroidota</taxon>
        <taxon>Bacteroidia</taxon>
        <taxon>Bacteroidales</taxon>
        <taxon>Prevotellaceae</taxon>
        <taxon>Hoylesella</taxon>
    </lineage>
</organism>
<evidence type="ECO:0000256" key="12">
    <source>
        <dbReference type="ARBA" id="ARBA00023244"/>
    </source>
</evidence>
<evidence type="ECO:0000256" key="16">
    <source>
        <dbReference type="PIRSR" id="PIRSR000167-2"/>
    </source>
</evidence>
<evidence type="ECO:0000256" key="7">
    <source>
        <dbReference type="ARBA" id="ARBA00022691"/>
    </source>
</evidence>
<evidence type="ECO:0000256" key="14">
    <source>
        <dbReference type="PIRNR" id="PIRNR000167"/>
    </source>
</evidence>
<dbReference type="SFLD" id="SFLDS00029">
    <property type="entry name" value="Radical_SAM"/>
    <property type="match status" value="1"/>
</dbReference>
<evidence type="ECO:0000256" key="3">
    <source>
        <dbReference type="ARBA" id="ARBA00005493"/>
    </source>
</evidence>
<dbReference type="Pfam" id="PF04055">
    <property type="entry name" value="Radical_SAM"/>
    <property type="match status" value="1"/>
</dbReference>
<dbReference type="GO" id="GO:0005737">
    <property type="term" value="C:cytoplasm"/>
    <property type="evidence" value="ECO:0007669"/>
    <property type="project" value="UniProtKB-SubCell"/>
</dbReference>
<evidence type="ECO:0000256" key="1">
    <source>
        <dbReference type="ARBA" id="ARBA00004496"/>
    </source>
</evidence>
<evidence type="ECO:0000256" key="15">
    <source>
        <dbReference type="PIRSR" id="PIRSR000167-1"/>
    </source>
</evidence>
<feature type="domain" description="Radical SAM core" evidence="17">
    <location>
        <begin position="43"/>
        <end position="280"/>
    </location>
</feature>
<dbReference type="NCBIfam" id="TIGR00538">
    <property type="entry name" value="hemN"/>
    <property type="match status" value="1"/>
</dbReference>
<dbReference type="InterPro" id="IPR034505">
    <property type="entry name" value="Coproporphyrinogen-III_oxidase"/>
</dbReference>
<dbReference type="RefSeq" id="WP_036874009.1">
    <property type="nucleotide sequence ID" value="NZ_JRNN01000078.1"/>
</dbReference>
<feature type="binding site" evidence="15">
    <location>
        <position position="206"/>
    </location>
    <ligand>
        <name>S-adenosyl-L-methionine</name>
        <dbReference type="ChEBI" id="CHEBI:59789"/>
        <label>2</label>
    </ligand>
</feature>
<evidence type="ECO:0000256" key="6">
    <source>
        <dbReference type="ARBA" id="ARBA00022490"/>
    </source>
</evidence>
<evidence type="ECO:0000256" key="5">
    <source>
        <dbReference type="ARBA" id="ARBA00022485"/>
    </source>
</evidence>
<dbReference type="GO" id="GO:0051989">
    <property type="term" value="F:coproporphyrinogen dehydrogenase activity"/>
    <property type="evidence" value="ECO:0007669"/>
    <property type="project" value="UniProtKB-EC"/>
</dbReference>
<dbReference type="PIRSF" id="PIRSF000167">
    <property type="entry name" value="HemN"/>
    <property type="match status" value="1"/>
</dbReference>
<gene>
    <name evidence="18" type="ORF">HMPREF2137_09880</name>
</gene>
<keyword evidence="12 14" id="KW-0627">Porphyrin biosynthesis</keyword>
<feature type="binding site" evidence="15">
    <location>
        <position position="143"/>
    </location>
    <ligand>
        <name>S-adenosyl-L-methionine</name>
        <dbReference type="ChEBI" id="CHEBI:59789"/>
        <label>1</label>
    </ligand>
</feature>
<dbReference type="PANTHER" id="PTHR13932">
    <property type="entry name" value="COPROPORPHYRINIGEN III OXIDASE"/>
    <property type="match status" value="1"/>
</dbReference>
<dbReference type="GO" id="GO:0046872">
    <property type="term" value="F:metal ion binding"/>
    <property type="evidence" value="ECO:0007669"/>
    <property type="project" value="UniProtKB-KW"/>
</dbReference>
<comment type="caution">
    <text evidence="18">The sequence shown here is derived from an EMBL/GenBank/DDBJ whole genome shotgun (WGS) entry which is preliminary data.</text>
</comment>
<reference evidence="18 19" key="1">
    <citation type="submission" date="2014-07" db="EMBL/GenBank/DDBJ databases">
        <authorList>
            <person name="McCorrison J."/>
            <person name="Sanka R."/>
            <person name="Torralba M."/>
            <person name="Gillis M."/>
            <person name="Haft D.H."/>
            <person name="Methe B."/>
            <person name="Sutton G."/>
            <person name="Nelson K.E."/>
        </authorList>
    </citation>
    <scope>NUCLEOTIDE SEQUENCE [LARGE SCALE GENOMIC DNA]</scope>
    <source>
        <strain evidence="18 19">DNF00853</strain>
    </source>
</reference>
<dbReference type="InterPro" id="IPR058240">
    <property type="entry name" value="rSAM_sf"/>
</dbReference>
<keyword evidence="7 14" id="KW-0949">S-adenosyl-L-methionine</keyword>
<comment type="subunit">
    <text evidence="4">Monomer.</text>
</comment>
<proteinExistence type="inferred from homology"/>
<dbReference type="GO" id="GO:0004109">
    <property type="term" value="F:coproporphyrinogen oxidase activity"/>
    <property type="evidence" value="ECO:0007669"/>
    <property type="project" value="InterPro"/>
</dbReference>
<feature type="binding site" evidence="16">
    <location>
        <position position="65"/>
    </location>
    <ligand>
        <name>[4Fe-4S] cluster</name>
        <dbReference type="ChEBI" id="CHEBI:49883"/>
        <note>4Fe-4S-S-AdoMet</note>
    </ligand>
</feature>
<evidence type="ECO:0000256" key="9">
    <source>
        <dbReference type="ARBA" id="ARBA00023002"/>
    </source>
</evidence>
<comment type="subcellular location">
    <subcellularLocation>
        <location evidence="1 14">Cytoplasm</location>
    </subcellularLocation>
</comment>
<feature type="binding site" evidence="16">
    <location>
        <position position="58"/>
    </location>
    <ligand>
        <name>[4Fe-4S] cluster</name>
        <dbReference type="ChEBI" id="CHEBI:49883"/>
        <note>4Fe-4S-S-AdoMet</note>
    </ligand>
</feature>
<dbReference type="Pfam" id="PF06969">
    <property type="entry name" value="HemN_C"/>
    <property type="match status" value="1"/>
</dbReference>
<dbReference type="EMBL" id="JRNN01000078">
    <property type="protein sequence ID" value="KGF33729.1"/>
    <property type="molecule type" value="Genomic_DNA"/>
</dbReference>
<keyword evidence="10 14" id="KW-0408">Iron</keyword>
<dbReference type="Gene3D" id="3.30.750.200">
    <property type="match status" value="1"/>
</dbReference>
<dbReference type="SMART" id="SM00729">
    <property type="entry name" value="Elp3"/>
    <property type="match status" value="1"/>
</dbReference>
<keyword evidence="5 14" id="KW-0004">4Fe-4S</keyword>
<evidence type="ECO:0000259" key="17">
    <source>
        <dbReference type="PROSITE" id="PS51918"/>
    </source>
</evidence>
<evidence type="ECO:0000256" key="8">
    <source>
        <dbReference type="ARBA" id="ARBA00022723"/>
    </source>
</evidence>